<evidence type="ECO:0000313" key="2">
    <source>
        <dbReference type="EMBL" id="HIX45708.1"/>
    </source>
</evidence>
<proteinExistence type="predicted"/>
<protein>
    <submittedName>
        <fullName evidence="2">Uncharacterized protein</fullName>
    </submittedName>
</protein>
<reference evidence="2" key="2">
    <citation type="submission" date="2021-04" db="EMBL/GenBank/DDBJ databases">
        <authorList>
            <person name="Gilroy R."/>
        </authorList>
    </citation>
    <scope>NUCLEOTIDE SEQUENCE</scope>
    <source>
        <strain evidence="2">ChiHjej12B11-16260</strain>
    </source>
</reference>
<name>A0A9D1VS04_9BACT</name>
<accession>A0A9D1VS04</accession>
<reference evidence="2" key="1">
    <citation type="journal article" date="2021" name="PeerJ">
        <title>Extensive microbial diversity within the chicken gut microbiome revealed by metagenomics and culture.</title>
        <authorList>
            <person name="Gilroy R."/>
            <person name="Ravi A."/>
            <person name="Getino M."/>
            <person name="Pursley I."/>
            <person name="Horton D.L."/>
            <person name="Alikhan N.F."/>
            <person name="Baker D."/>
            <person name="Gharbi K."/>
            <person name="Hall N."/>
            <person name="Watson M."/>
            <person name="Adriaenssens E.M."/>
            <person name="Foster-Nyarko E."/>
            <person name="Jarju S."/>
            <person name="Secka A."/>
            <person name="Antonio M."/>
            <person name="Oren A."/>
            <person name="Chaudhuri R.R."/>
            <person name="La Ragione R."/>
            <person name="Hildebrand F."/>
            <person name="Pallen M.J."/>
        </authorList>
    </citation>
    <scope>NUCLEOTIDE SEQUENCE</scope>
    <source>
        <strain evidence="2">ChiHjej12B11-16260</strain>
    </source>
</reference>
<evidence type="ECO:0000256" key="1">
    <source>
        <dbReference type="SAM" id="MobiDB-lite"/>
    </source>
</evidence>
<sequence length="55" mass="6394">MKKNSTPVSTVKERNKTQDETLRPRRSTIEAIRQFARAYTYEPQLRGELSNLVAN</sequence>
<comment type="caution">
    <text evidence="2">The sequence shown here is derived from an EMBL/GenBank/DDBJ whole genome shotgun (WGS) entry which is preliminary data.</text>
</comment>
<dbReference type="EMBL" id="DXFB01000150">
    <property type="protein sequence ID" value="HIX45708.1"/>
    <property type="molecule type" value="Genomic_DNA"/>
</dbReference>
<dbReference type="Proteomes" id="UP000824246">
    <property type="component" value="Unassembled WGS sequence"/>
</dbReference>
<dbReference type="AlphaFoldDB" id="A0A9D1VS04"/>
<evidence type="ECO:0000313" key="3">
    <source>
        <dbReference type="Proteomes" id="UP000824246"/>
    </source>
</evidence>
<feature type="compositionally biased region" description="Basic and acidic residues" evidence="1">
    <location>
        <begin position="11"/>
        <end position="23"/>
    </location>
</feature>
<organism evidence="2 3">
    <name type="scientific">Candidatus Barnesiella excrementipullorum</name>
    <dbReference type="NCBI Taxonomy" id="2838479"/>
    <lineage>
        <taxon>Bacteria</taxon>
        <taxon>Pseudomonadati</taxon>
        <taxon>Bacteroidota</taxon>
        <taxon>Bacteroidia</taxon>
        <taxon>Bacteroidales</taxon>
        <taxon>Barnesiellaceae</taxon>
        <taxon>Barnesiella</taxon>
    </lineage>
</organism>
<feature type="region of interest" description="Disordered" evidence="1">
    <location>
        <begin position="1"/>
        <end position="25"/>
    </location>
</feature>
<gene>
    <name evidence="2" type="ORF">H9982_05765</name>
</gene>